<dbReference type="Pfam" id="PF01695">
    <property type="entry name" value="IstB_IS21"/>
    <property type="match status" value="1"/>
</dbReference>
<dbReference type="GO" id="GO:0005524">
    <property type="term" value="F:ATP binding"/>
    <property type="evidence" value="ECO:0007669"/>
    <property type="project" value="UniProtKB-KW"/>
</dbReference>
<name>A0A917QEW0_9HYPH</name>
<comment type="similarity">
    <text evidence="1">Belongs to the IS21/IS1162 putative ATP-binding protein family.</text>
</comment>
<keyword evidence="3 6" id="KW-0067">ATP-binding</keyword>
<dbReference type="PANTHER" id="PTHR30050:SF4">
    <property type="entry name" value="ATP-BINDING PROTEIN RV3427C IN INSERTION SEQUENCE-RELATED"/>
    <property type="match status" value="1"/>
</dbReference>
<protein>
    <submittedName>
        <fullName evidence="6">ATP-binding protein</fullName>
    </submittedName>
</protein>
<evidence type="ECO:0000256" key="1">
    <source>
        <dbReference type="ARBA" id="ARBA00008059"/>
    </source>
</evidence>
<proteinExistence type="inferred from homology"/>
<dbReference type="InterPro" id="IPR027417">
    <property type="entry name" value="P-loop_NTPase"/>
</dbReference>
<dbReference type="GO" id="GO:0006260">
    <property type="term" value="P:DNA replication"/>
    <property type="evidence" value="ECO:0007669"/>
    <property type="project" value="TreeGrafter"/>
</dbReference>
<evidence type="ECO:0000313" key="6">
    <source>
        <dbReference type="EMBL" id="GGK47487.1"/>
    </source>
</evidence>
<evidence type="ECO:0000256" key="2">
    <source>
        <dbReference type="ARBA" id="ARBA00022741"/>
    </source>
</evidence>
<dbReference type="InterPro" id="IPR047661">
    <property type="entry name" value="IstB"/>
</dbReference>
<dbReference type="RefSeq" id="WP_188914848.1">
    <property type="nucleotide sequence ID" value="NZ_BMMF01000012.1"/>
</dbReference>
<gene>
    <name evidence="6" type="ORF">GCM10011322_38190</name>
</gene>
<dbReference type="AlphaFoldDB" id="A0A917QEW0"/>
<dbReference type="PIRSF" id="PIRSF003073">
    <property type="entry name" value="DNAC_TnpB_IstB"/>
    <property type="match status" value="1"/>
</dbReference>
<dbReference type="CDD" id="cd00009">
    <property type="entry name" value="AAA"/>
    <property type="match status" value="1"/>
</dbReference>
<sequence length="271" mass="30157">MLIDTHAHLERMLTRLKLTAIRDQLDSLLDEAGRRDLTIREALTLFCEREIARKDQRRIEMAFGLAKFPFARDLAGFDFEAQPSVDRHQVRELATGRFIANGEAILLLGPPGVGKTHLAVALGREVIVAGYTVLFTSATALVANLAKAHADGRFDERLLHYAKPKLLIVDELGYLPFEQDAAHLFFQLVSRRYERGAMLVTSNRAIGEWGSVFGDPVVATAILDRLLHHSHVITIRGESYRLREKRRSGLLQKAAPAPHITTSTSEGVSSS</sequence>
<evidence type="ECO:0000259" key="5">
    <source>
        <dbReference type="SMART" id="SM00382"/>
    </source>
</evidence>
<dbReference type="NCBIfam" id="NF038214">
    <property type="entry name" value="IS21_help_AAA"/>
    <property type="match status" value="1"/>
</dbReference>
<dbReference type="Proteomes" id="UP000600449">
    <property type="component" value="Unassembled WGS sequence"/>
</dbReference>
<feature type="region of interest" description="Disordered" evidence="4">
    <location>
        <begin position="250"/>
        <end position="271"/>
    </location>
</feature>
<accession>A0A917QEW0</accession>
<evidence type="ECO:0000256" key="4">
    <source>
        <dbReference type="SAM" id="MobiDB-lite"/>
    </source>
</evidence>
<dbReference type="Gene3D" id="3.40.50.300">
    <property type="entry name" value="P-loop containing nucleotide triphosphate hydrolases"/>
    <property type="match status" value="1"/>
</dbReference>
<dbReference type="PANTHER" id="PTHR30050">
    <property type="entry name" value="CHROMOSOMAL REPLICATION INITIATOR PROTEIN DNAA"/>
    <property type="match status" value="1"/>
</dbReference>
<reference evidence="6 7" key="1">
    <citation type="journal article" date="2014" name="Int. J. Syst. Evol. Microbiol.">
        <title>Complete genome sequence of Corynebacterium casei LMG S-19264T (=DSM 44701T), isolated from a smear-ripened cheese.</title>
        <authorList>
            <consortium name="US DOE Joint Genome Institute (JGI-PGF)"/>
            <person name="Walter F."/>
            <person name="Albersmeier A."/>
            <person name="Kalinowski J."/>
            <person name="Ruckert C."/>
        </authorList>
    </citation>
    <scope>NUCLEOTIDE SEQUENCE [LARGE SCALE GENOMIC DNA]</scope>
    <source>
        <strain evidence="6 7">CGMCC 1.9161</strain>
    </source>
</reference>
<feature type="domain" description="AAA+ ATPase" evidence="5">
    <location>
        <begin position="101"/>
        <end position="234"/>
    </location>
</feature>
<evidence type="ECO:0000256" key="3">
    <source>
        <dbReference type="ARBA" id="ARBA00022840"/>
    </source>
</evidence>
<comment type="caution">
    <text evidence="6">The sequence shown here is derived from an EMBL/GenBank/DDBJ whole genome shotgun (WGS) entry which is preliminary data.</text>
</comment>
<dbReference type="InterPro" id="IPR002611">
    <property type="entry name" value="IstB_ATP-bd"/>
</dbReference>
<dbReference type="InterPro" id="IPR003593">
    <property type="entry name" value="AAA+_ATPase"/>
</dbReference>
<dbReference type="SUPFAM" id="SSF52540">
    <property type="entry name" value="P-loop containing nucleoside triphosphate hydrolases"/>
    <property type="match status" value="1"/>
</dbReference>
<feature type="compositionally biased region" description="Polar residues" evidence="4">
    <location>
        <begin position="260"/>
        <end position="271"/>
    </location>
</feature>
<dbReference type="InterPro" id="IPR028350">
    <property type="entry name" value="DNAC/IstB-like"/>
</dbReference>
<dbReference type="SMART" id="SM00382">
    <property type="entry name" value="AAA"/>
    <property type="match status" value="1"/>
</dbReference>
<keyword evidence="7" id="KW-1185">Reference proteome</keyword>
<keyword evidence="2" id="KW-0547">Nucleotide-binding</keyword>
<organism evidence="6 7">
    <name type="scientific">Salinarimonas ramus</name>
    <dbReference type="NCBI Taxonomy" id="690164"/>
    <lineage>
        <taxon>Bacteria</taxon>
        <taxon>Pseudomonadati</taxon>
        <taxon>Pseudomonadota</taxon>
        <taxon>Alphaproteobacteria</taxon>
        <taxon>Hyphomicrobiales</taxon>
        <taxon>Salinarimonadaceae</taxon>
        <taxon>Salinarimonas</taxon>
    </lineage>
</organism>
<evidence type="ECO:0000313" key="7">
    <source>
        <dbReference type="Proteomes" id="UP000600449"/>
    </source>
</evidence>
<dbReference type="EMBL" id="BMMF01000012">
    <property type="protein sequence ID" value="GGK47487.1"/>
    <property type="molecule type" value="Genomic_DNA"/>
</dbReference>